<dbReference type="RefSeq" id="WP_013328572.1">
    <property type="nucleotide sequence ID" value="NC_014507.1"/>
</dbReference>
<dbReference type="Proteomes" id="UP000006565">
    <property type="component" value="Chromosome"/>
</dbReference>
<keyword evidence="1" id="KW-0812">Transmembrane</keyword>
<keyword evidence="1" id="KW-0472">Membrane</keyword>
<keyword evidence="1" id="KW-1133">Transmembrane helix</keyword>
<dbReference type="AlphaFoldDB" id="E1RI09"/>
<protein>
    <submittedName>
        <fullName evidence="2">Uncharacterized protein</fullName>
    </submittedName>
</protein>
<gene>
    <name evidence="2" type="ordered locus">Mpet_0620</name>
</gene>
<organism evidence="2 3">
    <name type="scientific">Methanolacinia petrolearia (strain DSM 11571 / OCM 486 / SEBR 4847)</name>
    <name type="common">Methanoplanus petrolearius</name>
    <dbReference type="NCBI Taxonomy" id="679926"/>
    <lineage>
        <taxon>Archaea</taxon>
        <taxon>Methanobacteriati</taxon>
        <taxon>Methanobacteriota</taxon>
        <taxon>Stenosarchaea group</taxon>
        <taxon>Methanomicrobia</taxon>
        <taxon>Methanomicrobiales</taxon>
        <taxon>Methanomicrobiaceae</taxon>
        <taxon>Methanolacinia</taxon>
    </lineage>
</organism>
<dbReference type="eggNOG" id="arCOG08058">
    <property type="taxonomic scope" value="Archaea"/>
</dbReference>
<reference evidence="2 3" key="1">
    <citation type="journal article" date="2010" name="Stand. Genomic Sci.">
        <title>Complete genome sequence of Methanoplanus petrolearius type strain (SEBR 4847).</title>
        <authorList>
            <person name="Brambilla E."/>
            <person name="Djao O.D."/>
            <person name="Daligault H."/>
            <person name="Lapidus A."/>
            <person name="Lucas S."/>
            <person name="Hammon N."/>
            <person name="Nolan M."/>
            <person name="Tice H."/>
            <person name="Cheng J.F."/>
            <person name="Han C."/>
            <person name="Tapia R."/>
            <person name="Goodwin L."/>
            <person name="Pitluck S."/>
            <person name="Liolios K."/>
            <person name="Ivanova N."/>
            <person name="Mavromatis K."/>
            <person name="Mikhailova N."/>
            <person name="Pati A."/>
            <person name="Chen A."/>
            <person name="Palaniappan K."/>
            <person name="Land M."/>
            <person name="Hauser L."/>
            <person name="Chang Y.J."/>
            <person name="Jeffries C.D."/>
            <person name="Rohde M."/>
            <person name="Spring S."/>
            <person name="Sikorski J."/>
            <person name="Goker M."/>
            <person name="Woyke T."/>
            <person name="Bristow J."/>
            <person name="Eisen J.A."/>
            <person name="Markowitz V."/>
            <person name="Hugenholtz P."/>
            <person name="Kyrpides N.C."/>
            <person name="Klenk H.P."/>
        </authorList>
    </citation>
    <scope>NUCLEOTIDE SEQUENCE [LARGE SCALE GENOMIC DNA]</scope>
    <source>
        <strain evidence="3">DSM 11571 / OCM 486 / SEBR 4847</strain>
    </source>
</reference>
<evidence type="ECO:0000313" key="2">
    <source>
        <dbReference type="EMBL" id="ADN35394.1"/>
    </source>
</evidence>
<name>E1RI09_METP4</name>
<keyword evidence="3" id="KW-1185">Reference proteome</keyword>
<dbReference type="STRING" id="679926.Mpet_0620"/>
<dbReference type="KEGG" id="mpi:Mpet_0620"/>
<dbReference type="EMBL" id="CP002117">
    <property type="protein sequence ID" value="ADN35394.1"/>
    <property type="molecule type" value="Genomic_DNA"/>
</dbReference>
<feature type="transmembrane region" description="Helical" evidence="1">
    <location>
        <begin position="15"/>
        <end position="35"/>
    </location>
</feature>
<dbReference type="OrthoDB" id="377900at2157"/>
<proteinExistence type="predicted"/>
<evidence type="ECO:0000313" key="3">
    <source>
        <dbReference type="Proteomes" id="UP000006565"/>
    </source>
</evidence>
<accession>E1RI09</accession>
<dbReference type="HOGENOM" id="CLU_992522_0_0_2"/>
<dbReference type="GeneID" id="9743069"/>
<sequence>MTGSQVPDIGQLTKILTIAIVAILILVVAVGVIFVSKMFIGNNEVPDSPASTYNEYDPLIASTYNEQTATSSAETGQVSSAQTGTLSTDTGISDSINVVDSYIPDDPYFRPLEFDTAAVPEDPVSRQYFQTLYKTTKTFQYDSMSIVVSVGKGPLVVCYAVSDFISETDDGDGVPYYSFLAVTVINNKTNETVATGGYGRTNPSEDEQYLTIPMTGEFRINIYGTGLDGAITVLSGTVPENPNSFSVITNANDVFSQMTTGKVVTEEATEIPEEEEEWWF</sequence>
<evidence type="ECO:0000256" key="1">
    <source>
        <dbReference type="SAM" id="Phobius"/>
    </source>
</evidence>